<dbReference type="PANTHER" id="PTHR33154:SF18">
    <property type="entry name" value="ARSENICAL RESISTANCE OPERON REPRESSOR"/>
    <property type="match status" value="1"/>
</dbReference>
<dbReference type="InterPro" id="IPR001845">
    <property type="entry name" value="HTH_ArsR_DNA-bd_dom"/>
</dbReference>
<keyword evidence="6" id="KW-1185">Reference proteome</keyword>
<dbReference type="SMART" id="SM00418">
    <property type="entry name" value="HTH_ARSR"/>
    <property type="match status" value="1"/>
</dbReference>
<reference evidence="5 6" key="1">
    <citation type="submission" date="2024-04" db="EMBL/GenBank/DDBJ databases">
        <authorList>
            <person name="Wu Y.S."/>
            <person name="Zhang L."/>
        </authorList>
    </citation>
    <scope>NUCLEOTIDE SEQUENCE [LARGE SCALE GENOMIC DNA]</scope>
    <source>
        <strain evidence="5 6">KG-01</strain>
    </source>
</reference>
<dbReference type="PANTHER" id="PTHR33154">
    <property type="entry name" value="TRANSCRIPTIONAL REGULATOR, ARSR FAMILY"/>
    <property type="match status" value="1"/>
</dbReference>
<evidence type="ECO:0000256" key="2">
    <source>
        <dbReference type="ARBA" id="ARBA00023125"/>
    </source>
</evidence>
<dbReference type="PROSITE" id="PS50987">
    <property type="entry name" value="HTH_ARSR_2"/>
    <property type="match status" value="1"/>
</dbReference>
<dbReference type="PRINTS" id="PR00778">
    <property type="entry name" value="HTHARSR"/>
</dbReference>
<keyword evidence="1" id="KW-0805">Transcription regulation</keyword>
<dbReference type="Gene3D" id="1.10.10.10">
    <property type="entry name" value="Winged helix-like DNA-binding domain superfamily/Winged helix DNA-binding domain"/>
    <property type="match status" value="1"/>
</dbReference>
<keyword evidence="2" id="KW-0238">DNA-binding</keyword>
<dbReference type="EMBL" id="JBCEWA010000001">
    <property type="protein sequence ID" value="MEL5986874.1"/>
    <property type="molecule type" value="Genomic_DNA"/>
</dbReference>
<evidence type="ECO:0000256" key="1">
    <source>
        <dbReference type="ARBA" id="ARBA00023015"/>
    </source>
</evidence>
<dbReference type="InterPro" id="IPR036390">
    <property type="entry name" value="WH_DNA-bd_sf"/>
</dbReference>
<evidence type="ECO:0000259" key="4">
    <source>
        <dbReference type="PROSITE" id="PS50987"/>
    </source>
</evidence>
<dbReference type="SUPFAM" id="SSF46785">
    <property type="entry name" value="Winged helix' DNA-binding domain"/>
    <property type="match status" value="1"/>
</dbReference>
<sequence length="98" mass="10955">MNQDQLIQQLKAVSDANRLKLLAALKNGECCVCDFVPLLQISQPAVSQQLKKLKDASIIQERKEGAWRYYRLVDSLSPVIQAVLDELEPITIPSSCSK</sequence>
<evidence type="ECO:0000313" key="6">
    <source>
        <dbReference type="Proteomes" id="UP001398420"/>
    </source>
</evidence>
<evidence type="ECO:0000313" key="5">
    <source>
        <dbReference type="EMBL" id="MEL5986874.1"/>
    </source>
</evidence>
<proteinExistence type="predicted"/>
<dbReference type="InterPro" id="IPR011991">
    <property type="entry name" value="ArsR-like_HTH"/>
</dbReference>
<dbReference type="InterPro" id="IPR036388">
    <property type="entry name" value="WH-like_DNA-bd_sf"/>
</dbReference>
<feature type="domain" description="HTH arsR-type" evidence="4">
    <location>
        <begin position="1"/>
        <end position="91"/>
    </location>
</feature>
<dbReference type="NCBIfam" id="NF033788">
    <property type="entry name" value="HTH_metalloreg"/>
    <property type="match status" value="1"/>
</dbReference>
<dbReference type="RefSeq" id="WP_068455333.1">
    <property type="nucleotide sequence ID" value="NZ_CP147847.1"/>
</dbReference>
<name>A0ABU9LIV7_9BACL</name>
<gene>
    <name evidence="5" type="ORF">AAF454_00395</name>
</gene>
<protein>
    <submittedName>
        <fullName evidence="5">Metalloregulator ArsR/SmtB family transcription factor</fullName>
    </submittedName>
</protein>
<accession>A0ABU9LIV7</accession>
<keyword evidence="3" id="KW-0804">Transcription</keyword>
<organism evidence="5 6">
    <name type="scientific">Kurthia gibsonii</name>
    <dbReference type="NCBI Taxonomy" id="33946"/>
    <lineage>
        <taxon>Bacteria</taxon>
        <taxon>Bacillati</taxon>
        <taxon>Bacillota</taxon>
        <taxon>Bacilli</taxon>
        <taxon>Bacillales</taxon>
        <taxon>Caryophanaceae</taxon>
        <taxon>Kurthia</taxon>
    </lineage>
</organism>
<comment type="caution">
    <text evidence="5">The sequence shown here is derived from an EMBL/GenBank/DDBJ whole genome shotgun (WGS) entry which is preliminary data.</text>
</comment>
<dbReference type="Pfam" id="PF01022">
    <property type="entry name" value="HTH_5"/>
    <property type="match status" value="1"/>
</dbReference>
<evidence type="ECO:0000256" key="3">
    <source>
        <dbReference type="ARBA" id="ARBA00023163"/>
    </source>
</evidence>
<dbReference type="InterPro" id="IPR051081">
    <property type="entry name" value="HTH_MetalResp_TranReg"/>
</dbReference>
<dbReference type="Proteomes" id="UP001398420">
    <property type="component" value="Unassembled WGS sequence"/>
</dbReference>
<dbReference type="CDD" id="cd00090">
    <property type="entry name" value="HTH_ARSR"/>
    <property type="match status" value="1"/>
</dbReference>